<dbReference type="AlphaFoldDB" id="A0A6A4RS68"/>
<sequence>MTYENEIQRRGESIEALCKQDVLFLSTNAFDMLVSNKFCGNCDKKKEKKPQAAGGKQLISFQNLEDGHQVKSRCENSAATNGPLQELNVARPGKIQIRGIESRREKNISSSPAVPRLSPFKGRDVVSQRTNSAAAALYEGFAVRSDTISKSTIYSLPCRV</sequence>
<reference evidence="1 2" key="1">
    <citation type="submission" date="2019-06" db="EMBL/GenBank/DDBJ databases">
        <title>Draft genomes of female and male turbot (Scophthalmus maximus).</title>
        <authorList>
            <person name="Xu H."/>
            <person name="Xu X.-W."/>
            <person name="Shao C."/>
            <person name="Chen S."/>
        </authorList>
    </citation>
    <scope>NUCLEOTIDE SEQUENCE [LARGE SCALE GENOMIC DNA]</scope>
    <source>
        <strain evidence="1">Ysfricsl-2016a</strain>
        <tissue evidence="1">Blood</tissue>
    </source>
</reference>
<dbReference type="Proteomes" id="UP000438429">
    <property type="component" value="Unassembled WGS sequence"/>
</dbReference>
<protein>
    <submittedName>
        <fullName evidence="1">Uncharacterized protein</fullName>
    </submittedName>
</protein>
<gene>
    <name evidence="1" type="ORF">F2P81_025006</name>
</gene>
<evidence type="ECO:0000313" key="2">
    <source>
        <dbReference type="Proteomes" id="UP000438429"/>
    </source>
</evidence>
<proteinExistence type="predicted"/>
<accession>A0A6A4RS68</accession>
<organism evidence="1 2">
    <name type="scientific">Scophthalmus maximus</name>
    <name type="common">Turbot</name>
    <name type="synonym">Psetta maxima</name>
    <dbReference type="NCBI Taxonomy" id="52904"/>
    <lineage>
        <taxon>Eukaryota</taxon>
        <taxon>Metazoa</taxon>
        <taxon>Chordata</taxon>
        <taxon>Craniata</taxon>
        <taxon>Vertebrata</taxon>
        <taxon>Euteleostomi</taxon>
        <taxon>Actinopterygii</taxon>
        <taxon>Neopterygii</taxon>
        <taxon>Teleostei</taxon>
        <taxon>Neoteleostei</taxon>
        <taxon>Acanthomorphata</taxon>
        <taxon>Carangaria</taxon>
        <taxon>Pleuronectiformes</taxon>
        <taxon>Pleuronectoidei</taxon>
        <taxon>Scophthalmidae</taxon>
        <taxon>Scophthalmus</taxon>
    </lineage>
</organism>
<dbReference type="EMBL" id="VEVO01000023">
    <property type="protein sequence ID" value="KAF0023025.1"/>
    <property type="molecule type" value="Genomic_DNA"/>
</dbReference>
<name>A0A6A4RS68_SCOMX</name>
<evidence type="ECO:0000313" key="1">
    <source>
        <dbReference type="EMBL" id="KAF0023025.1"/>
    </source>
</evidence>
<comment type="caution">
    <text evidence="1">The sequence shown here is derived from an EMBL/GenBank/DDBJ whole genome shotgun (WGS) entry which is preliminary data.</text>
</comment>